<dbReference type="Pfam" id="PF12679">
    <property type="entry name" value="ABC2_membrane_2"/>
    <property type="match status" value="1"/>
</dbReference>
<evidence type="ECO:0000313" key="2">
    <source>
        <dbReference type="EMBL" id="ELZ13911.1"/>
    </source>
</evidence>
<feature type="transmembrane region" description="Helical" evidence="1">
    <location>
        <begin position="60"/>
        <end position="81"/>
    </location>
</feature>
<evidence type="ECO:0000256" key="1">
    <source>
        <dbReference type="SAM" id="Phobius"/>
    </source>
</evidence>
<dbReference type="GO" id="GO:0140359">
    <property type="term" value="F:ABC-type transporter activity"/>
    <property type="evidence" value="ECO:0007669"/>
    <property type="project" value="InterPro"/>
</dbReference>
<dbReference type="PANTHER" id="PTHR43471:SF1">
    <property type="entry name" value="ABC TRANSPORTER PERMEASE PROTEIN NOSY-RELATED"/>
    <property type="match status" value="1"/>
</dbReference>
<name>M0BSC5_9EURY</name>
<dbReference type="GO" id="GO:0005886">
    <property type="term" value="C:plasma membrane"/>
    <property type="evidence" value="ECO:0007669"/>
    <property type="project" value="UniProtKB-SubCell"/>
</dbReference>
<evidence type="ECO:0000313" key="3">
    <source>
        <dbReference type="Proteomes" id="UP000011560"/>
    </source>
</evidence>
<protein>
    <submittedName>
        <fullName evidence="2">ABC-2 type transporter</fullName>
    </submittedName>
</protein>
<feature type="transmembrane region" description="Helical" evidence="1">
    <location>
        <begin position="253"/>
        <end position="272"/>
    </location>
</feature>
<dbReference type="AlphaFoldDB" id="M0BSC5"/>
<feature type="transmembrane region" description="Helical" evidence="1">
    <location>
        <begin position="141"/>
        <end position="165"/>
    </location>
</feature>
<gene>
    <name evidence="2" type="ORF">C479_03661</name>
</gene>
<proteinExistence type="predicted"/>
<organism evidence="2 3">
    <name type="scientific">Halovivax asiaticus JCM 14624</name>
    <dbReference type="NCBI Taxonomy" id="1227490"/>
    <lineage>
        <taxon>Archaea</taxon>
        <taxon>Methanobacteriati</taxon>
        <taxon>Methanobacteriota</taxon>
        <taxon>Stenosarchaea group</taxon>
        <taxon>Halobacteria</taxon>
        <taxon>Halobacteriales</taxon>
        <taxon>Natrialbaceae</taxon>
        <taxon>Halovivax</taxon>
    </lineage>
</organism>
<sequence>MSVTAIVRKEYRELRRSYTLLATGLLFTLTAVFFASIRWVPKLGLREGTPTSTLALLNSLTQPGTVFIPILGLLAGYQAIAGPRERGSIKMALSLPNTRREVVFGKFVGRFSVVATATLTASVAVWLVAVSTYADFDTTAFLLTAVLTAIHGGVFVAISVGFSAWMRSRLRALVGTAFLSLLFLALWDTVLLALQLLFIGPSLPAGSQLPNWMQVINVLNPVTAFQYARQAVVPAFSELTRTPESSAVYLQDWIGFPVLLAWILIPLVLGSLRFERADIS</sequence>
<feature type="transmembrane region" description="Helical" evidence="1">
    <location>
        <begin position="107"/>
        <end position="129"/>
    </location>
</feature>
<accession>M0BSC5</accession>
<dbReference type="EMBL" id="AOIQ01000006">
    <property type="protein sequence ID" value="ELZ13911.1"/>
    <property type="molecule type" value="Genomic_DNA"/>
</dbReference>
<dbReference type="RefSeq" id="WP_007697960.1">
    <property type="nucleotide sequence ID" value="NZ_AOIQ01000006.1"/>
</dbReference>
<keyword evidence="1" id="KW-1133">Transmembrane helix</keyword>
<dbReference type="Proteomes" id="UP000011560">
    <property type="component" value="Unassembled WGS sequence"/>
</dbReference>
<dbReference type="STRING" id="1227490.C479_03661"/>
<keyword evidence="1" id="KW-0472">Membrane</keyword>
<comment type="caution">
    <text evidence="2">The sequence shown here is derived from an EMBL/GenBank/DDBJ whole genome shotgun (WGS) entry which is preliminary data.</text>
</comment>
<dbReference type="PANTHER" id="PTHR43471">
    <property type="entry name" value="ABC TRANSPORTER PERMEASE"/>
    <property type="match status" value="1"/>
</dbReference>
<reference evidence="2 3" key="1">
    <citation type="journal article" date="2014" name="PLoS Genet.">
        <title>Phylogenetically driven sequencing of extremely halophilic archaea reveals strategies for static and dynamic osmo-response.</title>
        <authorList>
            <person name="Becker E.A."/>
            <person name="Seitzer P.M."/>
            <person name="Tritt A."/>
            <person name="Larsen D."/>
            <person name="Krusor M."/>
            <person name="Yao A.I."/>
            <person name="Wu D."/>
            <person name="Madern D."/>
            <person name="Eisen J.A."/>
            <person name="Darling A.E."/>
            <person name="Facciotti M.T."/>
        </authorList>
    </citation>
    <scope>NUCLEOTIDE SEQUENCE [LARGE SCALE GENOMIC DNA]</scope>
    <source>
        <strain evidence="2 3">JCM 14624</strain>
    </source>
</reference>
<keyword evidence="1" id="KW-0812">Transmembrane</keyword>
<feature type="transmembrane region" description="Helical" evidence="1">
    <location>
        <begin position="177"/>
        <end position="199"/>
    </location>
</feature>
<keyword evidence="3" id="KW-1185">Reference proteome</keyword>
<dbReference type="OrthoDB" id="86287at2157"/>
<feature type="transmembrane region" description="Helical" evidence="1">
    <location>
        <begin position="18"/>
        <end position="40"/>
    </location>
</feature>